<keyword evidence="1" id="KW-1133">Transmembrane helix</keyword>
<evidence type="ECO:0000256" key="1">
    <source>
        <dbReference type="SAM" id="Phobius"/>
    </source>
</evidence>
<keyword evidence="1" id="KW-0472">Membrane</keyword>
<feature type="transmembrane region" description="Helical" evidence="1">
    <location>
        <begin position="6"/>
        <end position="27"/>
    </location>
</feature>
<protein>
    <submittedName>
        <fullName evidence="2">Uncharacterized protein</fullName>
    </submittedName>
</protein>
<sequence>MTLASVLIGGIPALLVALVGVGGVVYTQRRADARQDRIAAANREFEHQARVLDRRRELGAEFVSAVWMLATESRDQVPDGADYSDLLPSETADVRRTLSTVCMVLDQEGRKAAEQVFNALLAHVGVFTQETWDAIGAAEDALIDVINGAPGDGAGRRT</sequence>
<dbReference type="Proteomes" id="UP000093629">
    <property type="component" value="Unassembled WGS sequence"/>
</dbReference>
<reference evidence="2 3" key="1">
    <citation type="submission" date="2016-06" db="EMBL/GenBank/DDBJ databases">
        <authorList>
            <person name="Kjaerup R.B."/>
            <person name="Dalgaard T.S."/>
            <person name="Juul-Madsen H.R."/>
        </authorList>
    </citation>
    <scope>NUCLEOTIDE SEQUENCE [LARGE SCALE GENOMIC DNA]</scope>
    <source>
        <strain evidence="2 3">1245139.5</strain>
    </source>
</reference>
<keyword evidence="1" id="KW-0812">Transmembrane</keyword>
<proteinExistence type="predicted"/>
<organism evidence="2 3">
    <name type="scientific">Mycobacterium asiaticum</name>
    <dbReference type="NCBI Taxonomy" id="1790"/>
    <lineage>
        <taxon>Bacteria</taxon>
        <taxon>Bacillati</taxon>
        <taxon>Actinomycetota</taxon>
        <taxon>Actinomycetes</taxon>
        <taxon>Mycobacteriales</taxon>
        <taxon>Mycobacteriaceae</taxon>
        <taxon>Mycobacterium</taxon>
    </lineage>
</organism>
<dbReference type="AlphaFoldDB" id="A0A1A3N4P1"/>
<accession>A0A1A3N4P1</accession>
<gene>
    <name evidence="2" type="ORF">A5636_24660</name>
</gene>
<keyword evidence="3" id="KW-1185">Reference proteome</keyword>
<dbReference type="EMBL" id="LZLQ01000059">
    <property type="protein sequence ID" value="OBK16771.1"/>
    <property type="molecule type" value="Genomic_DNA"/>
</dbReference>
<name>A0A1A3N4P1_MYCAS</name>
<comment type="caution">
    <text evidence="2">The sequence shown here is derived from an EMBL/GenBank/DDBJ whole genome shotgun (WGS) entry which is preliminary data.</text>
</comment>
<evidence type="ECO:0000313" key="3">
    <source>
        <dbReference type="Proteomes" id="UP000093629"/>
    </source>
</evidence>
<evidence type="ECO:0000313" key="2">
    <source>
        <dbReference type="EMBL" id="OBK16771.1"/>
    </source>
</evidence>